<dbReference type="Pfam" id="PF00271">
    <property type="entry name" value="Helicase_C"/>
    <property type="match status" value="1"/>
</dbReference>
<dbReference type="PANTHER" id="PTHR45766:SF6">
    <property type="entry name" value="SWI_SNF-RELATED MATRIX-ASSOCIATED ACTIN-DEPENDENT REGULATOR OF CHROMATIN SUBFAMILY A-LIKE PROTEIN 1"/>
    <property type="match status" value="1"/>
</dbReference>
<dbReference type="CDD" id="cd10311">
    <property type="entry name" value="PLDc_N_DEXD_c"/>
    <property type="match status" value="1"/>
</dbReference>
<evidence type="ECO:0000256" key="4">
    <source>
        <dbReference type="ARBA" id="ARBA00022840"/>
    </source>
</evidence>
<dbReference type="SUPFAM" id="SSF52540">
    <property type="entry name" value="P-loop containing nucleoside triphosphate hydrolases"/>
    <property type="match status" value="1"/>
</dbReference>
<organism evidence="8 9">
    <name type="scientific">Pseudomonas fluorescens</name>
    <dbReference type="NCBI Taxonomy" id="294"/>
    <lineage>
        <taxon>Bacteria</taxon>
        <taxon>Pseudomonadati</taxon>
        <taxon>Pseudomonadota</taxon>
        <taxon>Gammaproteobacteria</taxon>
        <taxon>Pseudomonadales</taxon>
        <taxon>Pseudomonadaceae</taxon>
        <taxon>Pseudomonas</taxon>
    </lineage>
</organism>
<dbReference type="CDD" id="cd18011">
    <property type="entry name" value="DEXDc_RapA"/>
    <property type="match status" value="1"/>
</dbReference>
<dbReference type="InterPro" id="IPR014001">
    <property type="entry name" value="Helicase_ATP-bd"/>
</dbReference>
<dbReference type="GO" id="GO:0004386">
    <property type="term" value="F:helicase activity"/>
    <property type="evidence" value="ECO:0007669"/>
    <property type="project" value="UniProtKB-KW"/>
</dbReference>
<feature type="coiled-coil region" evidence="5">
    <location>
        <begin position="586"/>
        <end position="620"/>
    </location>
</feature>
<keyword evidence="2 8" id="KW-0378">Hydrolase</keyword>
<dbReference type="RefSeq" id="WP_150787438.1">
    <property type="nucleotide sequence ID" value="NZ_CABVJF010000021.1"/>
</dbReference>
<dbReference type="InterPro" id="IPR000330">
    <property type="entry name" value="SNF2_N"/>
</dbReference>
<dbReference type="CDD" id="cd18793">
    <property type="entry name" value="SF2_C_SNF"/>
    <property type="match status" value="1"/>
</dbReference>
<evidence type="ECO:0000313" key="9">
    <source>
        <dbReference type="Proteomes" id="UP000381378"/>
    </source>
</evidence>
<dbReference type="OrthoDB" id="9814088at2"/>
<evidence type="ECO:0000313" key="8">
    <source>
        <dbReference type="EMBL" id="VVQ18854.1"/>
    </source>
</evidence>
<dbReference type="InterPro" id="IPR049730">
    <property type="entry name" value="SNF2/RAD54-like_C"/>
</dbReference>
<name>A0A5E7VEU0_PSEFL</name>
<dbReference type="SMART" id="SM00490">
    <property type="entry name" value="HELICc"/>
    <property type="match status" value="1"/>
</dbReference>
<keyword evidence="4" id="KW-0067">ATP-binding</keyword>
<dbReference type="SMART" id="SM00487">
    <property type="entry name" value="DEXDc"/>
    <property type="match status" value="1"/>
</dbReference>
<dbReference type="EC" id="3.6.4.-" evidence="8"/>
<dbReference type="PANTHER" id="PTHR45766">
    <property type="entry name" value="DNA ANNEALING HELICASE AND ENDONUCLEASE ZRANB3 FAMILY MEMBER"/>
    <property type="match status" value="1"/>
</dbReference>
<dbReference type="InterPro" id="IPR001650">
    <property type="entry name" value="Helicase_C-like"/>
</dbReference>
<keyword evidence="5" id="KW-0175">Coiled coil</keyword>
<reference evidence="8 9" key="1">
    <citation type="submission" date="2019-09" db="EMBL/GenBank/DDBJ databases">
        <authorList>
            <person name="Chandra G."/>
            <person name="Truman W A."/>
        </authorList>
    </citation>
    <scope>NUCLEOTIDE SEQUENCE [LARGE SCALE GENOMIC DNA]</scope>
    <source>
        <strain evidence="8">PS928</strain>
    </source>
</reference>
<proteinExistence type="predicted"/>
<protein>
    <submittedName>
        <fullName evidence="8">RNA polymerase-associated protein RapA</fullName>
        <ecNumber evidence="8">3.6.4.-</ecNumber>
    </submittedName>
</protein>
<dbReference type="Gene3D" id="3.40.50.300">
    <property type="entry name" value="P-loop containing nucleotide triphosphate hydrolases"/>
    <property type="match status" value="1"/>
</dbReference>
<feature type="domain" description="Helicase ATP-binding" evidence="6">
    <location>
        <begin position="263"/>
        <end position="424"/>
    </location>
</feature>
<dbReference type="AlphaFoldDB" id="A0A5E7VEU0"/>
<sequence length="1101" mass="124843">MELIDNINTLLGENLKGTLKPGSKLKIAASCFSIYAYVALKKELESIDSLEFIFTSPTFVPNEVSDKINKEQREFHIPKAERERSTTGSEFEIQLKNKLTQKAIARECADWIQRKAKFRSNRGQAPMQPFAGVQDKVGDSVYMPLQGFTAVDLGYQQGNAVSNFVTKIDEPSVTATFINLFDQIWSDPSKLEDVTSRLCDHIASVYQENAPERIYFLMLYNIFREFLEGINEDVVPNDRTGYQDSLIWQKLFNFQRDAATGLINKLETYSGCILADSVGLGKTFTALAVIKYYELRNKSVLVLCPKKLADNWLNYNRNLKTNIFAKDRFNYDVLCHTDLTRTRGESLGIPLDRVNWGNYDLVVIDESHNFRNNDVYKDKETRYQRLMNQVIRQGVRTKVLMLSATPVNNRFSDLRNQLALAYEGDSDNLSKKLRTEKDIDGIFRRAQAAFNVWTGLPPEKRTAAAILNTLDFDFFELLDSVTIARSRRHIETFYNTAEIGSFPERRKPLSFHCPLTPRSDVIGFNEIFNQLSLLKLAVYAPVSYILPSRLKKYEQMYDTEVEGGKGKLKQIDRERSLQALMTTNLLKRLESSVESFRLTLKNLQNTHRNALDKIATFKKTGLASDFADVTAAFEDEDFDDDNLPLPGDITIGKKIQISLEDMDVPSWEQDLQGDLIFIEELLAEMAKVTPADDAKLQHLKTQITSKLASPINPGNRKVLIFTAFADTANYLYDNLAEYLQSTHQVHSGKVTGSDAPKSTLGTMPGSRQTYDFQGLLTLFSPRSKEKALIYPDEPREIDILIGTDCISEGQNLQDCDYLINYDIHWNPVRIIQRFGRVDRIGSQNASIQLVNYWPDISLDEYINLKERVENRMMIADVTATGDDNVLNAQANDVAYRKEQLRRLQDEVIEMEDIKTGVSITDLGLNDFRMDLLNYIKANGELSSVPSGMHAVVPAQPAAGLLPGAIFTLRNRAFDGKSHGVSLDRQNRLYPYYLVYIGNDGRIIHDYTEAKRLLDLARSACKGHDQPIRDAYQLFNQATEDGRNMRAYSNLLDQAIRSMIDVKEEKDIDSLFSGGKTTALVDTISGLDDFELITFIVIQGAA</sequence>
<dbReference type="Proteomes" id="UP000381378">
    <property type="component" value="Unassembled WGS sequence"/>
</dbReference>
<dbReference type="GO" id="GO:0006281">
    <property type="term" value="P:DNA repair"/>
    <property type="evidence" value="ECO:0007669"/>
    <property type="project" value="TreeGrafter"/>
</dbReference>
<evidence type="ECO:0000256" key="2">
    <source>
        <dbReference type="ARBA" id="ARBA00022801"/>
    </source>
</evidence>
<gene>
    <name evidence="8" type="primary">rapA_3</name>
    <name evidence="8" type="ORF">PS928_04724</name>
</gene>
<evidence type="ECO:0000256" key="5">
    <source>
        <dbReference type="SAM" id="Coils"/>
    </source>
</evidence>
<dbReference type="InterPro" id="IPR027417">
    <property type="entry name" value="P-loop_NTPase"/>
</dbReference>
<dbReference type="PROSITE" id="PS51192">
    <property type="entry name" value="HELICASE_ATP_BIND_1"/>
    <property type="match status" value="1"/>
</dbReference>
<dbReference type="PROSITE" id="PS51194">
    <property type="entry name" value="HELICASE_CTER"/>
    <property type="match status" value="1"/>
</dbReference>
<dbReference type="EMBL" id="CABVJF010000021">
    <property type="protein sequence ID" value="VVQ18854.1"/>
    <property type="molecule type" value="Genomic_DNA"/>
</dbReference>
<keyword evidence="1" id="KW-0547">Nucleotide-binding</keyword>
<evidence type="ECO:0000259" key="7">
    <source>
        <dbReference type="PROSITE" id="PS51194"/>
    </source>
</evidence>
<dbReference type="GO" id="GO:0016787">
    <property type="term" value="F:hydrolase activity"/>
    <property type="evidence" value="ECO:0007669"/>
    <property type="project" value="UniProtKB-KW"/>
</dbReference>
<dbReference type="Gene3D" id="3.40.50.10810">
    <property type="entry name" value="Tandem AAA-ATPase domain"/>
    <property type="match status" value="1"/>
</dbReference>
<feature type="domain" description="Helicase C-terminal" evidence="7">
    <location>
        <begin position="695"/>
        <end position="886"/>
    </location>
</feature>
<dbReference type="Pfam" id="PF00176">
    <property type="entry name" value="SNF2-rel_dom"/>
    <property type="match status" value="1"/>
</dbReference>
<evidence type="ECO:0000259" key="6">
    <source>
        <dbReference type="PROSITE" id="PS51192"/>
    </source>
</evidence>
<accession>A0A5E7VEU0</accession>
<evidence type="ECO:0000256" key="3">
    <source>
        <dbReference type="ARBA" id="ARBA00022806"/>
    </source>
</evidence>
<dbReference type="GO" id="GO:0005524">
    <property type="term" value="F:ATP binding"/>
    <property type="evidence" value="ECO:0007669"/>
    <property type="project" value="UniProtKB-KW"/>
</dbReference>
<keyword evidence="3" id="KW-0347">Helicase</keyword>
<dbReference type="InterPro" id="IPR057342">
    <property type="entry name" value="DEXDc_RapA"/>
</dbReference>
<dbReference type="InterPro" id="IPR038718">
    <property type="entry name" value="SNF2-like_sf"/>
</dbReference>
<dbReference type="GO" id="GO:0031297">
    <property type="term" value="P:replication fork processing"/>
    <property type="evidence" value="ECO:0007669"/>
    <property type="project" value="TreeGrafter"/>
</dbReference>
<evidence type="ECO:0000256" key="1">
    <source>
        <dbReference type="ARBA" id="ARBA00022741"/>
    </source>
</evidence>